<sequence length="360" mass="41278">MRAVEEWRANLILPTHAYWHKWTKALRDSDPGGLLTARKFVERWCDCQPGTAFEVKEQTNGRIKVFECISEVHVPLLGLRKVVSYGCNRASLSQPEAISNSNIALVSRLYQDGKLDSIYKGTIASRKFMAIYEEAARYGLHPRFKLSMLDDRPGASFYIRLDVPEWKLFASASARTYISALARVVDTYESKAKIARVKTCFSPQASKNTLDLLTYTTAHRALKFLLQRLQLDKVYEARRLDDPQGPQWTYNIYVQGFKPLEVPTIRQCDARYVGITTTVVRLLQRFGFDKMHGFKRYLEVGRNMRSESACSGEKEKTERAVRSQTSSPEYRRLDPNQDILSLPDASSRYSRGRRSSDMTS</sequence>
<dbReference type="EMBL" id="KL584723">
    <property type="protein sequence ID" value="KEQ69141.1"/>
    <property type="molecule type" value="Genomic_DNA"/>
</dbReference>
<evidence type="ECO:0000313" key="2">
    <source>
        <dbReference type="EMBL" id="KEQ69141.1"/>
    </source>
</evidence>
<dbReference type="HOGENOM" id="CLU_769417_0_0_1"/>
<feature type="compositionally biased region" description="Basic and acidic residues" evidence="1">
    <location>
        <begin position="312"/>
        <end position="321"/>
    </location>
</feature>
<dbReference type="RefSeq" id="XP_013423318.1">
    <property type="nucleotide sequence ID" value="XM_013567864.1"/>
</dbReference>
<evidence type="ECO:0000313" key="3">
    <source>
        <dbReference type="Proteomes" id="UP000027730"/>
    </source>
</evidence>
<reference evidence="2 3" key="1">
    <citation type="journal article" date="2014" name="BMC Genomics">
        <title>Genome sequencing of four Aureobasidium pullulans varieties: biotechnological potential, stress tolerance, and description of new species.</title>
        <authorList>
            <person name="Gostin Ar C."/>
            <person name="Ohm R.A."/>
            <person name="Kogej T."/>
            <person name="Sonjak S."/>
            <person name="Turk M."/>
            <person name="Zajc J."/>
            <person name="Zalar P."/>
            <person name="Grube M."/>
            <person name="Sun H."/>
            <person name="Han J."/>
            <person name="Sharma A."/>
            <person name="Chiniquy J."/>
            <person name="Ngan C.Y."/>
            <person name="Lipzen A."/>
            <person name="Barry K."/>
            <person name="Grigoriev I.V."/>
            <person name="Gunde-Cimerman N."/>
        </authorList>
    </citation>
    <scope>NUCLEOTIDE SEQUENCE [LARGE SCALE GENOMIC DNA]</scope>
    <source>
        <strain evidence="2 3">CBS 147.97</strain>
    </source>
</reference>
<accession>A0A074X3H5</accession>
<gene>
    <name evidence="2" type="ORF">M436DRAFT_67556</name>
</gene>
<keyword evidence="3" id="KW-1185">Reference proteome</keyword>
<name>A0A074X3H5_9PEZI</name>
<dbReference type="OrthoDB" id="3843823at2759"/>
<dbReference type="Proteomes" id="UP000027730">
    <property type="component" value="Unassembled WGS sequence"/>
</dbReference>
<organism evidence="2 3">
    <name type="scientific">Aureobasidium namibiae CBS 147.97</name>
    <dbReference type="NCBI Taxonomy" id="1043004"/>
    <lineage>
        <taxon>Eukaryota</taxon>
        <taxon>Fungi</taxon>
        <taxon>Dikarya</taxon>
        <taxon>Ascomycota</taxon>
        <taxon>Pezizomycotina</taxon>
        <taxon>Dothideomycetes</taxon>
        <taxon>Dothideomycetidae</taxon>
        <taxon>Dothideales</taxon>
        <taxon>Saccotheciaceae</taxon>
        <taxon>Aureobasidium</taxon>
    </lineage>
</organism>
<dbReference type="AlphaFoldDB" id="A0A074X3H5"/>
<feature type="region of interest" description="Disordered" evidence="1">
    <location>
        <begin position="309"/>
        <end position="360"/>
    </location>
</feature>
<proteinExistence type="predicted"/>
<dbReference type="GeneID" id="25414237"/>
<evidence type="ECO:0000256" key="1">
    <source>
        <dbReference type="SAM" id="MobiDB-lite"/>
    </source>
</evidence>
<protein>
    <submittedName>
        <fullName evidence="2">Uncharacterized protein</fullName>
    </submittedName>
</protein>